<dbReference type="GeneID" id="48278942"/>
<dbReference type="AlphaFoldDB" id="A0A2S0K622"/>
<evidence type="ECO:0000313" key="3">
    <source>
        <dbReference type="Proteomes" id="UP000238825"/>
    </source>
</evidence>
<dbReference type="EMBL" id="CP019980">
    <property type="protein sequence ID" value="AVK98825.1"/>
    <property type="molecule type" value="Genomic_DNA"/>
</dbReference>
<protein>
    <submittedName>
        <fullName evidence="1">Uncharacterized protein</fullName>
    </submittedName>
</protein>
<dbReference type="RefSeq" id="WP_024362688.1">
    <property type="nucleotide sequence ID" value="NZ_BJNS01000083.1"/>
</dbReference>
<dbReference type="Proteomes" id="UP000255295">
    <property type="component" value="Unassembled WGS sequence"/>
</dbReference>
<dbReference type="Proteomes" id="UP000238825">
    <property type="component" value="Chromosome"/>
</dbReference>
<evidence type="ECO:0000313" key="4">
    <source>
        <dbReference type="Proteomes" id="UP000255295"/>
    </source>
</evidence>
<evidence type="ECO:0000313" key="1">
    <source>
        <dbReference type="EMBL" id="AVK98825.1"/>
    </source>
</evidence>
<name>A0A2S0K622_LYSSH</name>
<reference evidence="2 4" key="2">
    <citation type="submission" date="2018-06" db="EMBL/GenBank/DDBJ databases">
        <authorList>
            <consortium name="Pathogen Informatics"/>
            <person name="Doyle S."/>
        </authorList>
    </citation>
    <scope>NUCLEOTIDE SEQUENCE [LARGE SCALE GENOMIC DNA]</scope>
    <source>
        <strain evidence="2 4">NCTC10338</strain>
    </source>
</reference>
<gene>
    <name evidence="1" type="ORF">LS41612_22310</name>
    <name evidence="2" type="ORF">NCTC10338_00180</name>
</gene>
<proteinExistence type="predicted"/>
<organism evidence="1 3">
    <name type="scientific">Lysinibacillus sphaericus</name>
    <name type="common">Bacillus sphaericus</name>
    <dbReference type="NCBI Taxonomy" id="1421"/>
    <lineage>
        <taxon>Bacteria</taxon>
        <taxon>Bacillati</taxon>
        <taxon>Bacillota</taxon>
        <taxon>Bacilli</taxon>
        <taxon>Bacillales</taxon>
        <taxon>Bacillaceae</taxon>
        <taxon>Lysinibacillus</taxon>
    </lineage>
</organism>
<dbReference type="EMBL" id="UFSZ01000001">
    <property type="protein sequence ID" value="SUV15161.1"/>
    <property type="molecule type" value="Genomic_DNA"/>
</dbReference>
<accession>A0A2S0K622</accession>
<sequence>MPILRTSSVQILFGDGDIGVRIVGNKKLKTGAVQFTKIDPVPIGTELEKDEKLSLYDAPVTFGFNKVESLDVVINQLLKLRNIIAGEEEVER</sequence>
<reference evidence="1 3" key="1">
    <citation type="submission" date="2017-03" db="EMBL/GenBank/DDBJ databases">
        <title>The whole genome sequencing and assembly of Lysinibacillus sphaericus DSM 28T strain.</title>
        <authorList>
            <person name="Lee Y.-J."/>
            <person name="Yi H."/>
            <person name="Bahn Y.-S."/>
            <person name="Kim J.F."/>
            <person name="Lee D.-W."/>
        </authorList>
    </citation>
    <scope>NUCLEOTIDE SEQUENCE [LARGE SCALE GENOMIC DNA]</scope>
    <source>
        <strain evidence="1 3">DSM 28</strain>
    </source>
</reference>
<evidence type="ECO:0000313" key="2">
    <source>
        <dbReference type="EMBL" id="SUV15161.1"/>
    </source>
</evidence>